<keyword evidence="2" id="KW-1185">Reference proteome</keyword>
<reference evidence="1 2" key="1">
    <citation type="submission" date="2014-04" db="EMBL/GenBank/DDBJ databases">
        <authorList>
            <consortium name="DOE Joint Genome Institute"/>
            <person name="Kuo A."/>
            <person name="Kohler A."/>
            <person name="Costa M.D."/>
            <person name="Nagy L.G."/>
            <person name="Floudas D."/>
            <person name="Copeland A."/>
            <person name="Barry K.W."/>
            <person name="Cichocki N."/>
            <person name="Veneault-Fourrey C."/>
            <person name="LaButti K."/>
            <person name="Lindquist E.A."/>
            <person name="Lipzen A."/>
            <person name="Lundell T."/>
            <person name="Morin E."/>
            <person name="Murat C."/>
            <person name="Sun H."/>
            <person name="Tunlid A."/>
            <person name="Henrissat B."/>
            <person name="Grigoriev I.V."/>
            <person name="Hibbett D.S."/>
            <person name="Martin F."/>
            <person name="Nordberg H.P."/>
            <person name="Cantor M.N."/>
            <person name="Hua S.X."/>
        </authorList>
    </citation>
    <scope>NUCLEOTIDE SEQUENCE [LARGE SCALE GENOMIC DNA]</scope>
    <source>
        <strain evidence="1 2">441</strain>
    </source>
</reference>
<accession>A0A0C9XXN4</accession>
<dbReference type="HOGENOM" id="CLU_2984628_0_0_1"/>
<dbReference type="STRING" id="765257.A0A0C9XXN4"/>
<proteinExistence type="predicted"/>
<evidence type="ECO:0000313" key="2">
    <source>
        <dbReference type="Proteomes" id="UP000054018"/>
    </source>
</evidence>
<protein>
    <submittedName>
        <fullName evidence="1">Uncharacterized protein</fullName>
    </submittedName>
</protein>
<dbReference type="AlphaFoldDB" id="A0A0C9XXN4"/>
<dbReference type="EMBL" id="KN833834">
    <property type="protein sequence ID" value="KIK17265.1"/>
    <property type="molecule type" value="Genomic_DNA"/>
</dbReference>
<evidence type="ECO:0000313" key="1">
    <source>
        <dbReference type="EMBL" id="KIK17265.1"/>
    </source>
</evidence>
<sequence>ALVLAVSCDLHFLFIEDFEVLCIWTHKHDYISHFNPQEICTRINLINLAEPQWIHILG</sequence>
<gene>
    <name evidence="1" type="ORF">PISMIDRAFT_111847</name>
</gene>
<dbReference type="Proteomes" id="UP000054018">
    <property type="component" value="Unassembled WGS sequence"/>
</dbReference>
<organism evidence="1 2">
    <name type="scientific">Pisolithus microcarpus 441</name>
    <dbReference type="NCBI Taxonomy" id="765257"/>
    <lineage>
        <taxon>Eukaryota</taxon>
        <taxon>Fungi</taxon>
        <taxon>Dikarya</taxon>
        <taxon>Basidiomycota</taxon>
        <taxon>Agaricomycotina</taxon>
        <taxon>Agaricomycetes</taxon>
        <taxon>Agaricomycetidae</taxon>
        <taxon>Boletales</taxon>
        <taxon>Sclerodermatineae</taxon>
        <taxon>Pisolithaceae</taxon>
        <taxon>Pisolithus</taxon>
    </lineage>
</organism>
<feature type="non-terminal residue" evidence="1">
    <location>
        <position position="1"/>
    </location>
</feature>
<reference evidence="2" key="2">
    <citation type="submission" date="2015-01" db="EMBL/GenBank/DDBJ databases">
        <title>Evolutionary Origins and Diversification of the Mycorrhizal Mutualists.</title>
        <authorList>
            <consortium name="DOE Joint Genome Institute"/>
            <consortium name="Mycorrhizal Genomics Consortium"/>
            <person name="Kohler A."/>
            <person name="Kuo A."/>
            <person name="Nagy L.G."/>
            <person name="Floudas D."/>
            <person name="Copeland A."/>
            <person name="Barry K.W."/>
            <person name="Cichocki N."/>
            <person name="Veneault-Fourrey C."/>
            <person name="LaButti K."/>
            <person name="Lindquist E.A."/>
            <person name="Lipzen A."/>
            <person name="Lundell T."/>
            <person name="Morin E."/>
            <person name="Murat C."/>
            <person name="Riley R."/>
            <person name="Ohm R."/>
            <person name="Sun H."/>
            <person name="Tunlid A."/>
            <person name="Henrissat B."/>
            <person name="Grigoriev I.V."/>
            <person name="Hibbett D.S."/>
            <person name="Martin F."/>
        </authorList>
    </citation>
    <scope>NUCLEOTIDE SEQUENCE [LARGE SCALE GENOMIC DNA]</scope>
    <source>
        <strain evidence="2">441</strain>
    </source>
</reference>
<name>A0A0C9XXN4_9AGAM</name>